<dbReference type="AlphaFoldDB" id="A0A6A4VG51"/>
<accession>A0A6A4VG51</accession>
<keyword evidence="1" id="KW-0472">Membrane</keyword>
<keyword evidence="1" id="KW-0812">Transmembrane</keyword>
<reference evidence="2 3" key="1">
    <citation type="submission" date="2019-07" db="EMBL/GenBank/DDBJ databases">
        <title>Draft genome assembly of a fouling barnacle, Amphibalanus amphitrite (Darwin, 1854): The first reference genome for Thecostraca.</title>
        <authorList>
            <person name="Kim W."/>
        </authorList>
    </citation>
    <scope>NUCLEOTIDE SEQUENCE [LARGE SCALE GENOMIC DNA]</scope>
    <source>
        <strain evidence="2">SNU_AA5</strain>
        <tissue evidence="2">Soma without cirri and trophi</tissue>
    </source>
</reference>
<feature type="transmembrane region" description="Helical" evidence="1">
    <location>
        <begin position="124"/>
        <end position="146"/>
    </location>
</feature>
<comment type="caution">
    <text evidence="2">The sequence shown here is derived from an EMBL/GenBank/DDBJ whole genome shotgun (WGS) entry which is preliminary data.</text>
</comment>
<dbReference type="OrthoDB" id="10266980at2759"/>
<evidence type="ECO:0000313" key="3">
    <source>
        <dbReference type="Proteomes" id="UP000440578"/>
    </source>
</evidence>
<dbReference type="PANTHER" id="PTHR13439:SF66">
    <property type="entry name" value="BCDNA.GH12326"/>
    <property type="match status" value="1"/>
</dbReference>
<evidence type="ECO:0000256" key="1">
    <source>
        <dbReference type="SAM" id="Phobius"/>
    </source>
</evidence>
<feature type="transmembrane region" description="Helical" evidence="1">
    <location>
        <begin position="85"/>
        <end position="103"/>
    </location>
</feature>
<dbReference type="InterPro" id="IPR050846">
    <property type="entry name" value="TLCD"/>
</dbReference>
<keyword evidence="3" id="KW-1185">Reference proteome</keyword>
<sequence length="191" mass="21643">MFMGWKTMLGVALGTCVLHTLHTVTLNTFKSGIGTSSIPEWKILLVAEEMVATVNALMAVAVGWYTVNRTGHDIINARAPLIYDWTWLVLLYFVYDIWAMYRVHAAKLEYRGSLLERVRDFVRVKRLLIVHHVAITLLGGPVALVLAKIPWYCHTGNVLMLALQLHWFALMARGAVRVLRSGDARQDIKEE</sequence>
<keyword evidence="1" id="KW-1133">Transmembrane helix</keyword>
<dbReference type="PANTHER" id="PTHR13439">
    <property type="entry name" value="CT120 PROTEIN"/>
    <property type="match status" value="1"/>
</dbReference>
<dbReference type="EMBL" id="VIIS01002037">
    <property type="protein sequence ID" value="KAF0289328.1"/>
    <property type="molecule type" value="Genomic_DNA"/>
</dbReference>
<gene>
    <name evidence="2" type="primary">FAM57A</name>
    <name evidence="2" type="ORF">FJT64_012421</name>
</gene>
<dbReference type="GO" id="GO:0055088">
    <property type="term" value="P:lipid homeostasis"/>
    <property type="evidence" value="ECO:0007669"/>
    <property type="project" value="TreeGrafter"/>
</dbReference>
<name>A0A6A4VG51_AMPAM</name>
<protein>
    <submittedName>
        <fullName evidence="2">Protein FAM57A</fullName>
    </submittedName>
</protein>
<organism evidence="2 3">
    <name type="scientific">Amphibalanus amphitrite</name>
    <name type="common">Striped barnacle</name>
    <name type="synonym">Balanus amphitrite</name>
    <dbReference type="NCBI Taxonomy" id="1232801"/>
    <lineage>
        <taxon>Eukaryota</taxon>
        <taxon>Metazoa</taxon>
        <taxon>Ecdysozoa</taxon>
        <taxon>Arthropoda</taxon>
        <taxon>Crustacea</taxon>
        <taxon>Multicrustacea</taxon>
        <taxon>Cirripedia</taxon>
        <taxon>Thoracica</taxon>
        <taxon>Thoracicalcarea</taxon>
        <taxon>Balanomorpha</taxon>
        <taxon>Balanoidea</taxon>
        <taxon>Balanidae</taxon>
        <taxon>Amphibalaninae</taxon>
        <taxon>Amphibalanus</taxon>
    </lineage>
</organism>
<proteinExistence type="predicted"/>
<dbReference type="Proteomes" id="UP000440578">
    <property type="component" value="Unassembled WGS sequence"/>
</dbReference>
<dbReference type="GO" id="GO:0005783">
    <property type="term" value="C:endoplasmic reticulum"/>
    <property type="evidence" value="ECO:0007669"/>
    <property type="project" value="TreeGrafter"/>
</dbReference>
<evidence type="ECO:0000313" key="2">
    <source>
        <dbReference type="EMBL" id="KAF0289328.1"/>
    </source>
</evidence>